<accession>A0A3M7SJS7</accession>
<sequence length="87" mass="9886">MFHRELIFLKSSPSWAFFSDLDLNEFATITTWNANSGPFTEALLVLEEVYVTLSRKSKKALSLFNLKKPFLLCINEKAASLILLKSS</sequence>
<proteinExistence type="predicted"/>
<evidence type="ECO:0000313" key="1">
    <source>
        <dbReference type="EMBL" id="RNA36031.1"/>
    </source>
</evidence>
<reference evidence="1 2" key="1">
    <citation type="journal article" date="2018" name="Sci. Rep.">
        <title>Genomic signatures of local adaptation to the degree of environmental predictability in rotifers.</title>
        <authorList>
            <person name="Franch-Gras L."/>
            <person name="Hahn C."/>
            <person name="Garcia-Roger E.M."/>
            <person name="Carmona M.J."/>
            <person name="Serra M."/>
            <person name="Gomez A."/>
        </authorList>
    </citation>
    <scope>NUCLEOTIDE SEQUENCE [LARGE SCALE GENOMIC DNA]</scope>
    <source>
        <strain evidence="1">HYR1</strain>
    </source>
</reference>
<protein>
    <submittedName>
        <fullName evidence="1">Uncharacterized protein</fullName>
    </submittedName>
</protein>
<dbReference type="Proteomes" id="UP000276133">
    <property type="component" value="Unassembled WGS sequence"/>
</dbReference>
<evidence type="ECO:0000313" key="2">
    <source>
        <dbReference type="Proteomes" id="UP000276133"/>
    </source>
</evidence>
<name>A0A3M7SJS7_BRAPC</name>
<dbReference type="AlphaFoldDB" id="A0A3M7SJS7"/>
<dbReference type="EMBL" id="REGN01001250">
    <property type="protein sequence ID" value="RNA36031.1"/>
    <property type="molecule type" value="Genomic_DNA"/>
</dbReference>
<gene>
    <name evidence="1" type="ORF">BpHYR1_044142</name>
</gene>
<organism evidence="1 2">
    <name type="scientific">Brachionus plicatilis</name>
    <name type="common">Marine rotifer</name>
    <name type="synonym">Brachionus muelleri</name>
    <dbReference type="NCBI Taxonomy" id="10195"/>
    <lineage>
        <taxon>Eukaryota</taxon>
        <taxon>Metazoa</taxon>
        <taxon>Spiralia</taxon>
        <taxon>Gnathifera</taxon>
        <taxon>Rotifera</taxon>
        <taxon>Eurotatoria</taxon>
        <taxon>Monogononta</taxon>
        <taxon>Pseudotrocha</taxon>
        <taxon>Ploima</taxon>
        <taxon>Brachionidae</taxon>
        <taxon>Brachionus</taxon>
    </lineage>
</organism>
<keyword evidence="2" id="KW-1185">Reference proteome</keyword>
<comment type="caution">
    <text evidence="1">The sequence shown here is derived from an EMBL/GenBank/DDBJ whole genome shotgun (WGS) entry which is preliminary data.</text>
</comment>